<feature type="compositionally biased region" description="Basic and acidic residues" evidence="1">
    <location>
        <begin position="56"/>
        <end position="69"/>
    </location>
</feature>
<evidence type="ECO:0000313" key="2">
    <source>
        <dbReference type="EMBL" id="VDM78503.1"/>
    </source>
</evidence>
<evidence type="ECO:0000313" key="3">
    <source>
        <dbReference type="Proteomes" id="UP000270094"/>
    </source>
</evidence>
<keyword evidence="3" id="KW-1185">Reference proteome</keyword>
<sequence length="82" mass="8581">MLLRADAALLVDHSAPPTDADMKKDSSASNKDLETARSMSPGPQGEAAVPVEMNIAEDKKTTVSDESDIKTAVAATPEKKPS</sequence>
<reference evidence="2 3" key="1">
    <citation type="submission" date="2018-11" db="EMBL/GenBank/DDBJ databases">
        <authorList>
            <consortium name="Pathogen Informatics"/>
        </authorList>
    </citation>
    <scope>NUCLEOTIDE SEQUENCE [LARGE SCALE GENOMIC DNA]</scope>
</reference>
<dbReference type="Proteomes" id="UP000270094">
    <property type="component" value="Unassembled WGS sequence"/>
</dbReference>
<proteinExistence type="predicted"/>
<evidence type="ECO:0000256" key="1">
    <source>
        <dbReference type="SAM" id="MobiDB-lite"/>
    </source>
</evidence>
<name>A0A3P7JCP9_STRVU</name>
<feature type="region of interest" description="Disordered" evidence="1">
    <location>
        <begin position="1"/>
        <end position="82"/>
    </location>
</feature>
<protein>
    <submittedName>
        <fullName evidence="2">Uncharacterized protein</fullName>
    </submittedName>
</protein>
<dbReference type="AlphaFoldDB" id="A0A3P7JCP9"/>
<accession>A0A3P7JCP9</accession>
<gene>
    <name evidence="2" type="ORF">SVUK_LOCUS13501</name>
</gene>
<organism evidence="2 3">
    <name type="scientific">Strongylus vulgaris</name>
    <name type="common">Blood worm</name>
    <dbReference type="NCBI Taxonomy" id="40348"/>
    <lineage>
        <taxon>Eukaryota</taxon>
        <taxon>Metazoa</taxon>
        <taxon>Ecdysozoa</taxon>
        <taxon>Nematoda</taxon>
        <taxon>Chromadorea</taxon>
        <taxon>Rhabditida</taxon>
        <taxon>Rhabditina</taxon>
        <taxon>Rhabditomorpha</taxon>
        <taxon>Strongyloidea</taxon>
        <taxon>Strongylidae</taxon>
        <taxon>Strongylus</taxon>
    </lineage>
</organism>
<feature type="compositionally biased region" description="Basic and acidic residues" evidence="1">
    <location>
        <begin position="20"/>
        <end position="35"/>
    </location>
</feature>
<dbReference type="EMBL" id="UYYB01102183">
    <property type="protein sequence ID" value="VDM78503.1"/>
    <property type="molecule type" value="Genomic_DNA"/>
</dbReference>